<keyword evidence="6 8" id="KW-1133">Transmembrane helix</keyword>
<organism evidence="10 11">
    <name type="scientific">Chloracidobacterium sp. N</name>
    <dbReference type="NCBI Taxonomy" id="2821540"/>
    <lineage>
        <taxon>Bacteria</taxon>
        <taxon>Pseudomonadati</taxon>
        <taxon>Acidobacteriota</taxon>
        <taxon>Terriglobia</taxon>
        <taxon>Terriglobales</taxon>
        <taxon>Acidobacteriaceae</taxon>
        <taxon>Chloracidobacterium</taxon>
        <taxon>Chloracidobacterium aggregatum</taxon>
    </lineage>
</organism>
<dbReference type="Pfam" id="PF00528">
    <property type="entry name" value="BPD_transp_1"/>
    <property type="match status" value="1"/>
</dbReference>
<dbReference type="PROSITE" id="PS50928">
    <property type="entry name" value="ABC_TM1"/>
    <property type="match status" value="1"/>
</dbReference>
<evidence type="ECO:0000256" key="3">
    <source>
        <dbReference type="ARBA" id="ARBA00022448"/>
    </source>
</evidence>
<evidence type="ECO:0000256" key="1">
    <source>
        <dbReference type="ARBA" id="ARBA00004651"/>
    </source>
</evidence>
<feature type="transmembrane region" description="Helical" evidence="8">
    <location>
        <begin position="100"/>
        <end position="119"/>
    </location>
</feature>
<evidence type="ECO:0000313" key="11">
    <source>
        <dbReference type="Proteomes" id="UP000677668"/>
    </source>
</evidence>
<feature type="transmembrane region" description="Helical" evidence="8">
    <location>
        <begin position="68"/>
        <end position="91"/>
    </location>
</feature>
<protein>
    <submittedName>
        <fullName evidence="10">ABC transporter permease</fullName>
    </submittedName>
</protein>
<dbReference type="CDD" id="cd06261">
    <property type="entry name" value="TM_PBP2"/>
    <property type="match status" value="1"/>
</dbReference>
<name>A0ABX8B2W0_9BACT</name>
<keyword evidence="5 8" id="KW-0812">Transmembrane</keyword>
<evidence type="ECO:0000256" key="7">
    <source>
        <dbReference type="ARBA" id="ARBA00023136"/>
    </source>
</evidence>
<gene>
    <name evidence="10" type="ORF">J8C05_02855</name>
</gene>
<feature type="transmembrane region" description="Helical" evidence="8">
    <location>
        <begin position="151"/>
        <end position="171"/>
    </location>
</feature>
<evidence type="ECO:0000256" key="5">
    <source>
        <dbReference type="ARBA" id="ARBA00022692"/>
    </source>
</evidence>
<comment type="subcellular location">
    <subcellularLocation>
        <location evidence="1 8">Cell membrane</location>
        <topology evidence="1 8">Multi-pass membrane protein</topology>
    </subcellularLocation>
</comment>
<dbReference type="PANTHER" id="PTHR42929">
    <property type="entry name" value="INNER MEMBRANE ABC TRANSPORTER PERMEASE PROTEIN YDCU-RELATED-RELATED"/>
    <property type="match status" value="1"/>
</dbReference>
<keyword evidence="3 8" id="KW-0813">Transport</keyword>
<evidence type="ECO:0000259" key="9">
    <source>
        <dbReference type="PROSITE" id="PS50928"/>
    </source>
</evidence>
<reference evidence="10 11" key="1">
    <citation type="submission" date="2021-03" db="EMBL/GenBank/DDBJ databases">
        <title>Genomic and phenotypic characterization of Chloracidobacterium isolates provides evidence for multiple species.</title>
        <authorList>
            <person name="Saini M.K."/>
            <person name="Costas A.M.G."/>
            <person name="Tank M."/>
            <person name="Bryant D.A."/>
        </authorList>
    </citation>
    <scope>NUCLEOTIDE SEQUENCE [LARGE SCALE GENOMIC DNA]</scope>
    <source>
        <strain evidence="10 11">N</strain>
    </source>
</reference>
<evidence type="ECO:0000256" key="2">
    <source>
        <dbReference type="ARBA" id="ARBA00007069"/>
    </source>
</evidence>
<dbReference type="InterPro" id="IPR000515">
    <property type="entry name" value="MetI-like"/>
</dbReference>
<sequence length="288" mass="31898">MQRFAWRAGLLAPATIWLFLLGFLPLVIVARQSFASRTTYGNIAWTWTLSNFRQALEPMYLAIYWRSLWMAVVVTLVCIVLSYPVALFLAFQVRPRWKPLLLTMTVIPLWTSLVVRTFAWTHLLRTEGIINTALLGLGLIREPLPLLYNDLAVFIGLVAGELPFMIIPLVASLDKLDRQLLDAAADLGATPWVTFWKVIVPLSRPGLIAGSALVFIPSLGNFVVADLLGGAKSILLGNVIWNQFFQRNQPFGAAVTLLLLAGVAVMAVVINQVTTRHQHPPAPAPNPR</sequence>
<comment type="similarity">
    <text evidence="2">Belongs to the binding-protein-dependent transport system permease family. CysTW subfamily.</text>
</comment>
<evidence type="ECO:0000256" key="4">
    <source>
        <dbReference type="ARBA" id="ARBA00022475"/>
    </source>
</evidence>
<keyword evidence="11" id="KW-1185">Reference proteome</keyword>
<feature type="transmembrane region" description="Helical" evidence="8">
    <location>
        <begin position="207"/>
        <end position="231"/>
    </location>
</feature>
<accession>A0ABX8B2W0</accession>
<keyword evidence="4" id="KW-1003">Cell membrane</keyword>
<feature type="domain" description="ABC transmembrane type-1" evidence="9">
    <location>
        <begin position="64"/>
        <end position="270"/>
    </location>
</feature>
<feature type="transmembrane region" description="Helical" evidence="8">
    <location>
        <begin position="251"/>
        <end position="270"/>
    </location>
</feature>
<proteinExistence type="inferred from homology"/>
<dbReference type="Gene3D" id="1.10.3720.10">
    <property type="entry name" value="MetI-like"/>
    <property type="match status" value="1"/>
</dbReference>
<keyword evidence="7 8" id="KW-0472">Membrane</keyword>
<evidence type="ECO:0000256" key="8">
    <source>
        <dbReference type="RuleBase" id="RU363032"/>
    </source>
</evidence>
<dbReference type="PANTHER" id="PTHR42929:SF1">
    <property type="entry name" value="INNER MEMBRANE ABC TRANSPORTER PERMEASE PROTEIN YDCU-RELATED"/>
    <property type="match status" value="1"/>
</dbReference>
<evidence type="ECO:0000313" key="10">
    <source>
        <dbReference type="EMBL" id="QUV94402.1"/>
    </source>
</evidence>
<dbReference type="RefSeq" id="WP_211422698.1">
    <property type="nucleotide sequence ID" value="NZ_CP072642.1"/>
</dbReference>
<dbReference type="SUPFAM" id="SSF161098">
    <property type="entry name" value="MetI-like"/>
    <property type="match status" value="1"/>
</dbReference>
<dbReference type="EMBL" id="CP072642">
    <property type="protein sequence ID" value="QUV94402.1"/>
    <property type="molecule type" value="Genomic_DNA"/>
</dbReference>
<dbReference type="InterPro" id="IPR035906">
    <property type="entry name" value="MetI-like_sf"/>
</dbReference>
<dbReference type="Proteomes" id="UP000677668">
    <property type="component" value="Chromosome 1"/>
</dbReference>
<evidence type="ECO:0000256" key="6">
    <source>
        <dbReference type="ARBA" id="ARBA00022989"/>
    </source>
</evidence>